<protein>
    <recommendedName>
        <fullName evidence="3">STAS domain-containing protein</fullName>
    </recommendedName>
</protein>
<evidence type="ECO:0000313" key="1">
    <source>
        <dbReference type="EMBL" id="AIC93552.1"/>
    </source>
</evidence>
<dbReference type="RefSeq" id="WP_038477773.1">
    <property type="nucleotide sequence ID" value="NZ_CP003923.1"/>
</dbReference>
<organism evidence="1 2">
    <name type="scientific">Shouchella lehensis G1</name>
    <dbReference type="NCBI Taxonomy" id="1246626"/>
    <lineage>
        <taxon>Bacteria</taxon>
        <taxon>Bacillati</taxon>
        <taxon>Bacillota</taxon>
        <taxon>Bacilli</taxon>
        <taxon>Bacillales</taxon>
        <taxon>Bacillaceae</taxon>
        <taxon>Shouchella</taxon>
    </lineage>
</organism>
<gene>
    <name evidence="1" type="ORF">BleG1_0944</name>
</gene>
<proteinExistence type="predicted"/>
<dbReference type="OrthoDB" id="2867965at2"/>
<evidence type="ECO:0000313" key="2">
    <source>
        <dbReference type="Proteomes" id="UP000027142"/>
    </source>
</evidence>
<dbReference type="AlphaFoldDB" id="A0A060LTU3"/>
<accession>A0A060LTU3</accession>
<dbReference type="PATRIC" id="fig|1246626.3.peg.951"/>
<sequence length="112" mass="12775">MYSMSIDERKKQFTIVVSGFITEEEADAYKKDYIMHAASIDCSDYTLILDGSDMMVSKQSMLDGLKALIQSYVNHGYKEILFVQAKSPSARAQLRRIDILMNNVRLIEVNDV</sequence>
<dbReference type="EMBL" id="CP003923">
    <property type="protein sequence ID" value="AIC93552.1"/>
    <property type="molecule type" value="Genomic_DNA"/>
</dbReference>
<name>A0A060LTU3_9BACI</name>
<dbReference type="HOGENOM" id="CLU_2140848_0_0_9"/>
<evidence type="ECO:0008006" key="3">
    <source>
        <dbReference type="Google" id="ProtNLM"/>
    </source>
</evidence>
<dbReference type="STRING" id="1246626.BleG1_0944"/>
<dbReference type="KEGG" id="ble:BleG1_0944"/>
<dbReference type="Proteomes" id="UP000027142">
    <property type="component" value="Chromosome"/>
</dbReference>
<reference evidence="1 2" key="1">
    <citation type="journal article" date="2014" name="Gene">
        <title>A comparative genomic analysis of the alkalitolerant soil bacterium Bacillus lehensis G1.</title>
        <authorList>
            <person name="Noor Y.M."/>
            <person name="Samsulrizal N.H."/>
            <person name="Jema'on N.A."/>
            <person name="Low K.O."/>
            <person name="Ramli A.N."/>
            <person name="Alias N.I."/>
            <person name="Damis S.I."/>
            <person name="Fuzi S.F."/>
            <person name="Isa M.N."/>
            <person name="Murad A.M."/>
            <person name="Raih M.F."/>
            <person name="Bakar F.D."/>
            <person name="Najimudin N."/>
            <person name="Mahadi N.M."/>
            <person name="Illias R.M."/>
        </authorList>
    </citation>
    <scope>NUCLEOTIDE SEQUENCE [LARGE SCALE GENOMIC DNA]</scope>
    <source>
        <strain evidence="1 2">G1</strain>
    </source>
</reference>
<keyword evidence="2" id="KW-1185">Reference proteome</keyword>